<dbReference type="EMBL" id="CAUYUJ010020503">
    <property type="protein sequence ID" value="CAK0898692.1"/>
    <property type="molecule type" value="Genomic_DNA"/>
</dbReference>
<feature type="non-terminal residue" evidence="2">
    <location>
        <position position="1"/>
    </location>
</feature>
<accession>A0ABN9XGL5</accession>
<sequence>EQAALRKFLFQAEPVQAQVKSWSERIKKRDEQLEKARRELEETVPGQAEGSVRERGAEASARAQEAAATGAAGSPSAARSSAGPKPEIEAKDIAAGDDDMGAGELPVAKQLRVLS</sequence>
<reference evidence="2" key="1">
    <citation type="submission" date="2023-10" db="EMBL/GenBank/DDBJ databases">
        <authorList>
            <person name="Chen Y."/>
            <person name="Shah S."/>
            <person name="Dougan E. K."/>
            <person name="Thang M."/>
            <person name="Chan C."/>
        </authorList>
    </citation>
    <scope>NUCLEOTIDE SEQUENCE [LARGE SCALE GENOMIC DNA]</scope>
</reference>
<protein>
    <submittedName>
        <fullName evidence="2">Uncharacterized protein</fullName>
    </submittedName>
</protein>
<keyword evidence="3" id="KW-1185">Reference proteome</keyword>
<proteinExistence type="predicted"/>
<feature type="region of interest" description="Disordered" evidence="1">
    <location>
        <begin position="35"/>
        <end position="115"/>
    </location>
</feature>
<feature type="compositionally biased region" description="Low complexity" evidence="1">
    <location>
        <begin position="58"/>
        <end position="83"/>
    </location>
</feature>
<gene>
    <name evidence="2" type="ORF">PCOR1329_LOCUS76433</name>
</gene>
<evidence type="ECO:0000313" key="3">
    <source>
        <dbReference type="Proteomes" id="UP001189429"/>
    </source>
</evidence>
<comment type="caution">
    <text evidence="2">The sequence shown here is derived from an EMBL/GenBank/DDBJ whole genome shotgun (WGS) entry which is preliminary data.</text>
</comment>
<organism evidence="2 3">
    <name type="scientific">Prorocentrum cordatum</name>
    <dbReference type="NCBI Taxonomy" id="2364126"/>
    <lineage>
        <taxon>Eukaryota</taxon>
        <taxon>Sar</taxon>
        <taxon>Alveolata</taxon>
        <taxon>Dinophyceae</taxon>
        <taxon>Prorocentrales</taxon>
        <taxon>Prorocentraceae</taxon>
        <taxon>Prorocentrum</taxon>
    </lineage>
</organism>
<feature type="non-terminal residue" evidence="2">
    <location>
        <position position="115"/>
    </location>
</feature>
<dbReference type="Proteomes" id="UP001189429">
    <property type="component" value="Unassembled WGS sequence"/>
</dbReference>
<name>A0ABN9XGL5_9DINO</name>
<evidence type="ECO:0000313" key="2">
    <source>
        <dbReference type="EMBL" id="CAK0898692.1"/>
    </source>
</evidence>
<evidence type="ECO:0000256" key="1">
    <source>
        <dbReference type="SAM" id="MobiDB-lite"/>
    </source>
</evidence>